<dbReference type="NCBIfam" id="TIGR00319">
    <property type="entry name" value="desulf_FeS4"/>
    <property type="match status" value="1"/>
</dbReference>
<evidence type="ECO:0000259" key="9">
    <source>
        <dbReference type="Pfam" id="PF06397"/>
    </source>
</evidence>
<dbReference type="GO" id="GO:0005506">
    <property type="term" value="F:iron ion binding"/>
    <property type="evidence" value="ECO:0007669"/>
    <property type="project" value="InterPro"/>
</dbReference>
<evidence type="ECO:0008006" key="11">
    <source>
        <dbReference type="Google" id="ProtNLM"/>
    </source>
</evidence>
<dbReference type="Pfam" id="PF06397">
    <property type="entry name" value="Desulfoferrod_N"/>
    <property type="match status" value="1"/>
</dbReference>
<dbReference type="SUPFAM" id="SSF57802">
    <property type="entry name" value="Rubredoxin-like"/>
    <property type="match status" value="1"/>
</dbReference>
<evidence type="ECO:0000256" key="2">
    <source>
        <dbReference type="ARBA" id="ARBA00001973"/>
    </source>
</evidence>
<dbReference type="CDD" id="cd00974">
    <property type="entry name" value="DSRD"/>
    <property type="match status" value="1"/>
</dbReference>
<evidence type="ECO:0000256" key="7">
    <source>
        <dbReference type="ARBA" id="ARBA00023004"/>
    </source>
</evidence>
<dbReference type="InterPro" id="IPR036073">
    <property type="entry name" value="Desulfoferrodoxin_Fe-bd_dom_sf"/>
</dbReference>
<evidence type="ECO:0000256" key="4">
    <source>
        <dbReference type="ARBA" id="ARBA00022448"/>
    </source>
</evidence>
<evidence type="ECO:0000313" key="10">
    <source>
        <dbReference type="EMBL" id="KKM64965.1"/>
    </source>
</evidence>
<dbReference type="GO" id="GO:0016491">
    <property type="term" value="F:oxidoreductase activity"/>
    <property type="evidence" value="ECO:0007669"/>
    <property type="project" value="InterPro"/>
</dbReference>
<dbReference type="InterPro" id="IPR038094">
    <property type="entry name" value="Desulfoferrodoxin_N_sf"/>
</dbReference>
<dbReference type="SUPFAM" id="SSF49367">
    <property type="entry name" value="Superoxide reductase-like"/>
    <property type="match status" value="1"/>
</dbReference>
<name>A0A0F9LL04_9ZZZZ</name>
<sequence>MKQKQIYRCSVCGKVIEILNSGAPETICCGQPMILMEEQTADWKSEKHVPKITVDGNKVTVDVGISMGTPHPMTDEHYIMWIELICKENCYKRQLLNPGDEPKAIFVVADTDGLSAREYCNLHFLWKA</sequence>
<dbReference type="Gene3D" id="2.60.40.730">
    <property type="entry name" value="SOR catalytic domain"/>
    <property type="match status" value="1"/>
</dbReference>
<reference evidence="10" key="1">
    <citation type="journal article" date="2015" name="Nature">
        <title>Complex archaea that bridge the gap between prokaryotes and eukaryotes.</title>
        <authorList>
            <person name="Spang A."/>
            <person name="Saw J.H."/>
            <person name="Jorgensen S.L."/>
            <person name="Zaremba-Niedzwiedzka K."/>
            <person name="Martijn J."/>
            <person name="Lind A.E."/>
            <person name="van Eijk R."/>
            <person name="Schleper C."/>
            <person name="Guy L."/>
            <person name="Ettema T.J."/>
        </authorList>
    </citation>
    <scope>NUCLEOTIDE SEQUENCE</scope>
</reference>
<dbReference type="NCBIfam" id="TIGR00320">
    <property type="entry name" value="dfx_rbo"/>
    <property type="match status" value="1"/>
</dbReference>
<organism evidence="10">
    <name type="scientific">marine sediment metagenome</name>
    <dbReference type="NCBI Taxonomy" id="412755"/>
    <lineage>
        <taxon>unclassified sequences</taxon>
        <taxon>metagenomes</taxon>
        <taxon>ecological metagenomes</taxon>
    </lineage>
</organism>
<accession>A0A0F9LL04</accession>
<keyword evidence="6" id="KW-0249">Electron transport</keyword>
<proteinExistence type="inferred from homology"/>
<dbReference type="EMBL" id="LAZR01010805">
    <property type="protein sequence ID" value="KKM64965.1"/>
    <property type="molecule type" value="Genomic_DNA"/>
</dbReference>
<dbReference type="PANTHER" id="PTHR36541:SF1">
    <property type="entry name" value="SUPEROXIDE REDUCTASE-RELATED"/>
    <property type="match status" value="1"/>
</dbReference>
<keyword evidence="4" id="KW-0813">Transport</keyword>
<dbReference type="AlphaFoldDB" id="A0A0F9LL04"/>
<comment type="similarity">
    <text evidence="3">Belongs to the desulfoferrodoxin family.</text>
</comment>
<dbReference type="Pfam" id="PF01880">
    <property type="entry name" value="Desulfoferrodox"/>
    <property type="match status" value="1"/>
</dbReference>
<comment type="cofactor">
    <cofactor evidence="2">
        <name>Cu(2+)</name>
        <dbReference type="ChEBI" id="CHEBI:29036"/>
    </cofactor>
</comment>
<evidence type="ECO:0000256" key="3">
    <source>
        <dbReference type="ARBA" id="ARBA00005941"/>
    </source>
</evidence>
<dbReference type="PANTHER" id="PTHR36541">
    <property type="entry name" value="SUPEROXIDE REDUCTASE-RELATED"/>
    <property type="match status" value="1"/>
</dbReference>
<dbReference type="InterPro" id="IPR002742">
    <property type="entry name" value="Desulfoferrodoxin_Fe-bd_dom"/>
</dbReference>
<protein>
    <recommendedName>
        <fullName evidence="11">Desulfoferrodoxin ferrous iron-binding domain-containing protein</fullName>
    </recommendedName>
</protein>
<comment type="caution">
    <text evidence="10">The sequence shown here is derived from an EMBL/GenBank/DDBJ whole genome shotgun (WGS) entry which is preliminary data.</text>
</comment>
<dbReference type="InterPro" id="IPR004462">
    <property type="entry name" value="Desulfoferrodoxin_N"/>
</dbReference>
<evidence type="ECO:0000256" key="6">
    <source>
        <dbReference type="ARBA" id="ARBA00022982"/>
    </source>
</evidence>
<keyword evidence="5" id="KW-0479">Metal-binding</keyword>
<dbReference type="InterPro" id="IPR004793">
    <property type="entry name" value="Desulfoferrodoxin_rbo"/>
</dbReference>
<dbReference type="NCBIfam" id="TIGR00332">
    <property type="entry name" value="neela_ferrous"/>
    <property type="match status" value="1"/>
</dbReference>
<dbReference type="GO" id="GO:0019430">
    <property type="term" value="P:removal of superoxide radicals"/>
    <property type="evidence" value="ECO:0007669"/>
    <property type="project" value="InterPro"/>
</dbReference>
<dbReference type="InterPro" id="IPR051233">
    <property type="entry name" value="Desulfoferrodoxin_SOR"/>
</dbReference>
<comment type="cofactor">
    <cofactor evidence="1">
        <name>Fe(3+)</name>
        <dbReference type="ChEBI" id="CHEBI:29034"/>
    </cofactor>
</comment>
<feature type="domain" description="Desulfoferrodoxin ferrous iron-binding" evidence="8">
    <location>
        <begin position="41"/>
        <end position="127"/>
    </location>
</feature>
<evidence type="ECO:0000256" key="1">
    <source>
        <dbReference type="ARBA" id="ARBA00001965"/>
    </source>
</evidence>
<gene>
    <name evidence="10" type="ORF">LCGC14_1496040</name>
</gene>
<dbReference type="Gene3D" id="2.20.28.100">
    <property type="entry name" value="Desulphoferrodoxin, N-terminal domain"/>
    <property type="match status" value="1"/>
</dbReference>
<evidence type="ECO:0000259" key="8">
    <source>
        <dbReference type="Pfam" id="PF01880"/>
    </source>
</evidence>
<evidence type="ECO:0000256" key="5">
    <source>
        <dbReference type="ARBA" id="ARBA00022723"/>
    </source>
</evidence>
<feature type="domain" description="Desulfoferrodoxin N-terminal" evidence="9">
    <location>
        <begin position="3"/>
        <end position="36"/>
    </location>
</feature>
<keyword evidence="7" id="KW-0408">Iron</keyword>